<gene>
    <name evidence="1" type="ORF">KIN20_017812</name>
</gene>
<comment type="caution">
    <text evidence="1">The sequence shown here is derived from an EMBL/GenBank/DDBJ whole genome shotgun (WGS) entry which is preliminary data.</text>
</comment>
<organism evidence="1 2">
    <name type="scientific">Parelaphostrongylus tenuis</name>
    <name type="common">Meningeal worm</name>
    <dbReference type="NCBI Taxonomy" id="148309"/>
    <lineage>
        <taxon>Eukaryota</taxon>
        <taxon>Metazoa</taxon>
        <taxon>Ecdysozoa</taxon>
        <taxon>Nematoda</taxon>
        <taxon>Chromadorea</taxon>
        <taxon>Rhabditida</taxon>
        <taxon>Rhabditina</taxon>
        <taxon>Rhabditomorpha</taxon>
        <taxon>Strongyloidea</taxon>
        <taxon>Metastrongylidae</taxon>
        <taxon>Parelaphostrongylus</taxon>
    </lineage>
</organism>
<proteinExistence type="predicted"/>
<dbReference type="EMBL" id="JAHQIW010003553">
    <property type="protein sequence ID" value="KAJ1359154.1"/>
    <property type="molecule type" value="Genomic_DNA"/>
</dbReference>
<sequence length="56" mass="6457">MAQNCQNVGLLQRGTNKTQNCSFSSNHRYSTVMRYGARRFDADRLSLRRCATLPFD</sequence>
<protein>
    <submittedName>
        <fullName evidence="1">Uncharacterized protein</fullName>
    </submittedName>
</protein>
<dbReference type="AlphaFoldDB" id="A0AAD5QRR7"/>
<name>A0AAD5QRR7_PARTN</name>
<dbReference type="Proteomes" id="UP001196413">
    <property type="component" value="Unassembled WGS sequence"/>
</dbReference>
<accession>A0AAD5QRR7</accession>
<evidence type="ECO:0000313" key="2">
    <source>
        <dbReference type="Proteomes" id="UP001196413"/>
    </source>
</evidence>
<keyword evidence="2" id="KW-1185">Reference proteome</keyword>
<evidence type="ECO:0000313" key="1">
    <source>
        <dbReference type="EMBL" id="KAJ1359154.1"/>
    </source>
</evidence>
<reference evidence="1" key="1">
    <citation type="submission" date="2021-06" db="EMBL/GenBank/DDBJ databases">
        <title>Parelaphostrongylus tenuis whole genome reference sequence.</title>
        <authorList>
            <person name="Garwood T.J."/>
            <person name="Larsen P.A."/>
            <person name="Fountain-Jones N.M."/>
            <person name="Garbe J.R."/>
            <person name="Macchietto M.G."/>
            <person name="Kania S.A."/>
            <person name="Gerhold R.W."/>
            <person name="Richards J.E."/>
            <person name="Wolf T.M."/>
        </authorList>
    </citation>
    <scope>NUCLEOTIDE SEQUENCE</scope>
    <source>
        <strain evidence="1">MNPRO001-30</strain>
        <tissue evidence="1">Meninges</tissue>
    </source>
</reference>